<dbReference type="PANTHER" id="PTHR45138:SF9">
    <property type="entry name" value="DIGUANYLATE CYCLASE DGCM-RELATED"/>
    <property type="match status" value="1"/>
</dbReference>
<dbReference type="AlphaFoldDB" id="A0A562IYL9"/>
<dbReference type="FunFam" id="3.30.70.270:FF:000001">
    <property type="entry name" value="Diguanylate cyclase domain protein"/>
    <property type="match status" value="1"/>
</dbReference>
<evidence type="ECO:0000256" key="3">
    <source>
        <dbReference type="ARBA" id="ARBA00012528"/>
    </source>
</evidence>
<feature type="transmembrane region" description="Helical" evidence="5">
    <location>
        <begin position="282"/>
        <end position="304"/>
    </location>
</feature>
<feature type="domain" description="GGDEF" evidence="6">
    <location>
        <begin position="388"/>
        <end position="518"/>
    </location>
</feature>
<evidence type="ECO:0000259" key="6">
    <source>
        <dbReference type="PROSITE" id="PS50887"/>
    </source>
</evidence>
<keyword evidence="5" id="KW-1133">Transmembrane helix</keyword>
<organism evidence="7 8">
    <name type="scientific">Azomonas agilis</name>
    <dbReference type="NCBI Taxonomy" id="116849"/>
    <lineage>
        <taxon>Bacteria</taxon>
        <taxon>Pseudomonadati</taxon>
        <taxon>Pseudomonadota</taxon>
        <taxon>Gammaproteobacteria</taxon>
        <taxon>Pseudomonadales</taxon>
        <taxon>Pseudomonadaceae</taxon>
        <taxon>Azomonas</taxon>
    </lineage>
</organism>
<comment type="catalytic activity">
    <reaction evidence="4">
        <text>2 GTP = 3',3'-c-di-GMP + 2 diphosphate</text>
        <dbReference type="Rhea" id="RHEA:24898"/>
        <dbReference type="ChEBI" id="CHEBI:33019"/>
        <dbReference type="ChEBI" id="CHEBI:37565"/>
        <dbReference type="ChEBI" id="CHEBI:58805"/>
        <dbReference type="EC" id="2.7.7.65"/>
    </reaction>
</comment>
<proteinExistence type="predicted"/>
<dbReference type="Gene3D" id="3.30.70.270">
    <property type="match status" value="1"/>
</dbReference>
<dbReference type="InterPro" id="IPR050469">
    <property type="entry name" value="Diguanylate_Cyclase"/>
</dbReference>
<dbReference type="Pfam" id="PF00990">
    <property type="entry name" value="GGDEF"/>
    <property type="match status" value="1"/>
</dbReference>
<keyword evidence="8" id="KW-1185">Reference proteome</keyword>
<dbReference type="NCBIfam" id="TIGR00254">
    <property type="entry name" value="GGDEF"/>
    <property type="match status" value="1"/>
</dbReference>
<dbReference type="Proteomes" id="UP000319627">
    <property type="component" value="Unassembled WGS sequence"/>
</dbReference>
<dbReference type="PANTHER" id="PTHR45138">
    <property type="entry name" value="REGULATORY COMPONENTS OF SENSORY TRANSDUCTION SYSTEM"/>
    <property type="match status" value="1"/>
</dbReference>
<dbReference type="CDD" id="cd01949">
    <property type="entry name" value="GGDEF"/>
    <property type="match status" value="1"/>
</dbReference>
<dbReference type="GO" id="GO:0005886">
    <property type="term" value="C:plasma membrane"/>
    <property type="evidence" value="ECO:0007669"/>
    <property type="project" value="UniProtKB-SubCell"/>
</dbReference>
<gene>
    <name evidence="7" type="ORF">LX59_01450</name>
</gene>
<dbReference type="OrthoDB" id="9812260at2"/>
<dbReference type="PROSITE" id="PS50887">
    <property type="entry name" value="GGDEF"/>
    <property type="match status" value="1"/>
</dbReference>
<keyword evidence="5" id="KW-0472">Membrane</keyword>
<evidence type="ECO:0000256" key="5">
    <source>
        <dbReference type="SAM" id="Phobius"/>
    </source>
</evidence>
<dbReference type="Gene3D" id="3.30.450.20">
    <property type="entry name" value="PAS domain"/>
    <property type="match status" value="1"/>
</dbReference>
<dbReference type="RefSeq" id="WP_144571166.1">
    <property type="nucleotide sequence ID" value="NZ_VLKG01000004.1"/>
</dbReference>
<dbReference type="InterPro" id="IPR043128">
    <property type="entry name" value="Rev_trsase/Diguanyl_cyclase"/>
</dbReference>
<comment type="cofactor">
    <cofactor evidence="1">
        <name>Mg(2+)</name>
        <dbReference type="ChEBI" id="CHEBI:18420"/>
    </cofactor>
</comment>
<keyword evidence="5" id="KW-0812">Transmembrane</keyword>
<reference evidence="7 8" key="1">
    <citation type="submission" date="2019-07" db="EMBL/GenBank/DDBJ databases">
        <title>Genomic Encyclopedia of Type Strains, Phase I: the one thousand microbial genomes (KMG-I) project.</title>
        <authorList>
            <person name="Kyrpides N."/>
        </authorList>
    </citation>
    <scope>NUCLEOTIDE SEQUENCE [LARGE SCALE GENOMIC DNA]</scope>
    <source>
        <strain evidence="7 8">DSM 375</strain>
    </source>
</reference>
<comment type="subcellular location">
    <subcellularLocation>
        <location evidence="2">Cell inner membrane</location>
    </subcellularLocation>
</comment>
<protein>
    <recommendedName>
        <fullName evidence="3">diguanylate cyclase</fullName>
        <ecNumber evidence="3">2.7.7.65</ecNumber>
    </recommendedName>
</protein>
<dbReference type="InterPro" id="IPR000160">
    <property type="entry name" value="GGDEF_dom"/>
</dbReference>
<dbReference type="SUPFAM" id="SSF103190">
    <property type="entry name" value="Sensory domain-like"/>
    <property type="match status" value="1"/>
</dbReference>
<evidence type="ECO:0000313" key="8">
    <source>
        <dbReference type="Proteomes" id="UP000319627"/>
    </source>
</evidence>
<dbReference type="EC" id="2.7.7.65" evidence="3"/>
<dbReference type="SMART" id="SM00267">
    <property type="entry name" value="GGDEF"/>
    <property type="match status" value="1"/>
</dbReference>
<name>A0A562IYL9_9GAMM</name>
<dbReference type="EMBL" id="VLKG01000004">
    <property type="protein sequence ID" value="TWH75940.1"/>
    <property type="molecule type" value="Genomic_DNA"/>
</dbReference>
<dbReference type="InterPro" id="IPR029787">
    <property type="entry name" value="Nucleotide_cyclase"/>
</dbReference>
<evidence type="ECO:0000256" key="4">
    <source>
        <dbReference type="ARBA" id="ARBA00034247"/>
    </source>
</evidence>
<comment type="caution">
    <text evidence="7">The sequence shown here is derived from an EMBL/GenBank/DDBJ whole genome shotgun (WGS) entry which is preliminary data.</text>
</comment>
<dbReference type="CDD" id="cd18773">
    <property type="entry name" value="PDC1_HK_sensor"/>
    <property type="match status" value="1"/>
</dbReference>
<evidence type="ECO:0000313" key="7">
    <source>
        <dbReference type="EMBL" id="TWH75940.1"/>
    </source>
</evidence>
<dbReference type="CDD" id="cd12912">
    <property type="entry name" value="PDC2_MCP_like"/>
    <property type="match status" value="1"/>
</dbReference>
<evidence type="ECO:0000256" key="2">
    <source>
        <dbReference type="ARBA" id="ARBA00004533"/>
    </source>
</evidence>
<evidence type="ECO:0000256" key="1">
    <source>
        <dbReference type="ARBA" id="ARBA00001946"/>
    </source>
</evidence>
<sequence length="518" mass="57617">MPNKPKPRLSFNTIIFWFALLSALGTLANVFFVVYEVQKKYIVDRAKDFNKAYSEKVASGIDVFIKANMARLSFSASEISKNIDHPSFIQETVSRLEQQDEDFNSTLVANAYGVITQASPETLSIKDKILQDLTPIETKLPTVSDVFSSVAGNLIIFISHPIFSDTGVYQGLIGGTVRLYENNTLQNLVNGYTRKDGAYMFIIDRLGRILYHPDPNLIGSINPDNKAVAAALKGDDEFFSDTENESGLLSSYAISQKNGWRIIVQQPTKMVDQELHLLMEKIALGIMPIAVLGILLIWCVGVLISKPLTQLAQYARSLDTFESYKLIKSVPARFVEIWLIRSALLFSSSKLNEKIQELHRQVGVDALTGLANRRAMQQQIDIWKDECKSFSVISIDIDHFKRVNDTYGHAAGDITLQFLAKILLQNCRAEDLACRAGGEEFILLTPTTSLKVASVIAERLRKTIETTPVGIVGSITISAGIAIWMPDGPSVDNVFELADKLLYEAKQNGRNRVITQSE</sequence>
<dbReference type="InterPro" id="IPR029151">
    <property type="entry name" value="Sensor-like_sf"/>
</dbReference>
<dbReference type="GO" id="GO:1902201">
    <property type="term" value="P:negative regulation of bacterial-type flagellum-dependent cell motility"/>
    <property type="evidence" value="ECO:0007669"/>
    <property type="project" value="TreeGrafter"/>
</dbReference>
<feature type="transmembrane region" description="Helical" evidence="5">
    <location>
        <begin position="14"/>
        <end position="35"/>
    </location>
</feature>
<dbReference type="SUPFAM" id="SSF55073">
    <property type="entry name" value="Nucleotide cyclase"/>
    <property type="match status" value="1"/>
</dbReference>
<dbReference type="GO" id="GO:0043709">
    <property type="term" value="P:cell adhesion involved in single-species biofilm formation"/>
    <property type="evidence" value="ECO:0007669"/>
    <property type="project" value="TreeGrafter"/>
</dbReference>
<dbReference type="GO" id="GO:0052621">
    <property type="term" value="F:diguanylate cyclase activity"/>
    <property type="evidence" value="ECO:0007669"/>
    <property type="project" value="UniProtKB-EC"/>
</dbReference>
<accession>A0A562IYL9</accession>